<accession>H2KVA6</accession>
<evidence type="ECO:0000313" key="1">
    <source>
        <dbReference type="EMBL" id="GAA29725.1"/>
    </source>
</evidence>
<dbReference type="AlphaFoldDB" id="H2KVA6"/>
<keyword evidence="2" id="KW-1185">Reference proteome</keyword>
<proteinExistence type="predicted"/>
<dbReference type="EMBL" id="DF144415">
    <property type="protein sequence ID" value="GAA29725.1"/>
    <property type="molecule type" value="Genomic_DNA"/>
</dbReference>
<protein>
    <submittedName>
        <fullName evidence="1">Polyprotein</fullName>
    </submittedName>
</protein>
<evidence type="ECO:0000313" key="2">
    <source>
        <dbReference type="Proteomes" id="UP000008909"/>
    </source>
</evidence>
<sequence>MPSHCNRRLITYLEQKPQGSSYSFRFYGHIWMLSIIGYQHSDWVILTALLCARGTWLLKLMNWEVFRPPTTDFSELLLALNDDIRNKVIRGRVFNTSITKTIQRCGCPEFPAAFSGNTQTVLREANSSPLRHSPLGLMLWILRRQCFRWLRLLCNVLCMPSYQLLRRVLVSTPKLEWQTPGGRQTLIWKKGMKDLTRSLDAIGAVRYPGCGPSDPSPETLNDMTPLASFYIQTV</sequence>
<name>H2KVA6_CLOSI</name>
<gene>
    <name evidence="1" type="ORF">CLF_111696</name>
</gene>
<reference evidence="1" key="1">
    <citation type="journal article" date="2011" name="Genome Biol.">
        <title>The draft genome of the carcinogenic human liver fluke Clonorchis sinensis.</title>
        <authorList>
            <person name="Wang X."/>
            <person name="Chen W."/>
            <person name="Huang Y."/>
            <person name="Sun J."/>
            <person name="Men J."/>
            <person name="Liu H."/>
            <person name="Luo F."/>
            <person name="Guo L."/>
            <person name="Lv X."/>
            <person name="Deng C."/>
            <person name="Zhou C."/>
            <person name="Fan Y."/>
            <person name="Li X."/>
            <person name="Huang L."/>
            <person name="Hu Y."/>
            <person name="Liang C."/>
            <person name="Hu X."/>
            <person name="Xu J."/>
            <person name="Yu X."/>
        </authorList>
    </citation>
    <scope>NUCLEOTIDE SEQUENCE [LARGE SCALE GENOMIC DNA]</scope>
    <source>
        <strain evidence="1">Henan</strain>
    </source>
</reference>
<organism evidence="1 2">
    <name type="scientific">Clonorchis sinensis</name>
    <name type="common">Chinese liver fluke</name>
    <dbReference type="NCBI Taxonomy" id="79923"/>
    <lineage>
        <taxon>Eukaryota</taxon>
        <taxon>Metazoa</taxon>
        <taxon>Spiralia</taxon>
        <taxon>Lophotrochozoa</taxon>
        <taxon>Platyhelminthes</taxon>
        <taxon>Trematoda</taxon>
        <taxon>Digenea</taxon>
        <taxon>Opisthorchiida</taxon>
        <taxon>Opisthorchiata</taxon>
        <taxon>Opisthorchiidae</taxon>
        <taxon>Clonorchis</taxon>
    </lineage>
</organism>
<dbReference type="Proteomes" id="UP000008909">
    <property type="component" value="Unassembled WGS sequence"/>
</dbReference>